<feature type="chain" id="PRO_5025513122" description="Curli production assembly/transport component CsgE" evidence="4">
    <location>
        <begin position="20"/>
        <end position="169"/>
    </location>
</feature>
<gene>
    <name evidence="5" type="ORF">GXP69_05050</name>
</gene>
<dbReference type="EMBL" id="JAAGWD010000002">
    <property type="protein sequence ID" value="NEM97056.1"/>
    <property type="molecule type" value="Genomic_DNA"/>
</dbReference>
<evidence type="ECO:0000313" key="5">
    <source>
        <dbReference type="EMBL" id="NEM97056.1"/>
    </source>
</evidence>
<evidence type="ECO:0000256" key="1">
    <source>
        <dbReference type="ARBA" id="ARBA00003989"/>
    </source>
</evidence>
<evidence type="ECO:0000256" key="2">
    <source>
        <dbReference type="ARBA" id="ARBA00014024"/>
    </source>
</evidence>
<name>A0A6B3LS76_9BACT</name>
<keyword evidence="6" id="KW-1185">Reference proteome</keyword>
<dbReference type="InterPro" id="IPR018900">
    <property type="entry name" value="Curli_CsgE"/>
</dbReference>
<comment type="function">
    <text evidence="1">May be involved in the biogenesis of curli organelles.</text>
</comment>
<organism evidence="5 6">
    <name type="scientific">Pontibacter burrus</name>
    <dbReference type="NCBI Taxonomy" id="2704466"/>
    <lineage>
        <taxon>Bacteria</taxon>
        <taxon>Pseudomonadati</taxon>
        <taxon>Bacteroidota</taxon>
        <taxon>Cytophagia</taxon>
        <taxon>Cytophagales</taxon>
        <taxon>Hymenobacteraceae</taxon>
        <taxon>Pontibacter</taxon>
    </lineage>
</organism>
<reference evidence="5 6" key="1">
    <citation type="submission" date="2020-02" db="EMBL/GenBank/DDBJ databases">
        <authorList>
            <person name="Kim M.K."/>
        </authorList>
    </citation>
    <scope>NUCLEOTIDE SEQUENCE [LARGE SCALE GENOMIC DNA]</scope>
    <source>
        <strain evidence="5 6">BT327</strain>
    </source>
</reference>
<comment type="caution">
    <text evidence="5">The sequence shown here is derived from an EMBL/GenBank/DDBJ whole genome shotgun (WGS) entry which is preliminary data.</text>
</comment>
<dbReference type="AlphaFoldDB" id="A0A6B3LS76"/>
<evidence type="ECO:0000256" key="3">
    <source>
        <dbReference type="ARBA" id="ARBA00022729"/>
    </source>
</evidence>
<protein>
    <recommendedName>
        <fullName evidence="2">Curli production assembly/transport component CsgE</fullName>
    </recommendedName>
</protein>
<proteinExistence type="predicted"/>
<sequence length="169" mass="19458">MYLKTAFCIVLLLLFTALAGNSTFAQTKQKGTQPPKEQTTQDTISYEDKKQPLERFVRSSELEVDGLIVDETTTKVGRDFYDIFHRQWEAPAGAHNFTILIEEKPTRSNGAYVVVSVNDEPVFEYNLQPRYDVIEEMANYTVAMVYEYLVNDQLNKQLEAEGRKAREVF</sequence>
<feature type="signal peptide" evidence="4">
    <location>
        <begin position="1"/>
        <end position="19"/>
    </location>
</feature>
<dbReference type="Proteomes" id="UP000474777">
    <property type="component" value="Unassembled WGS sequence"/>
</dbReference>
<evidence type="ECO:0000256" key="4">
    <source>
        <dbReference type="SAM" id="SignalP"/>
    </source>
</evidence>
<dbReference type="RefSeq" id="WP_163913095.1">
    <property type="nucleotide sequence ID" value="NZ_JAAGWD010000002.1"/>
</dbReference>
<accession>A0A6B3LS76</accession>
<evidence type="ECO:0000313" key="6">
    <source>
        <dbReference type="Proteomes" id="UP000474777"/>
    </source>
</evidence>
<dbReference type="Pfam" id="PF10627">
    <property type="entry name" value="CsgE"/>
    <property type="match status" value="1"/>
</dbReference>
<keyword evidence="3 4" id="KW-0732">Signal</keyword>